<dbReference type="InterPro" id="IPR029035">
    <property type="entry name" value="DHS-like_NAD/FAD-binding_dom"/>
</dbReference>
<comment type="caution">
    <text evidence="1">The sequence shown here is derived from an EMBL/GenBank/DDBJ whole genome shotgun (WGS) entry which is preliminary data.</text>
</comment>
<keyword evidence="2" id="KW-1185">Reference proteome</keyword>
<name>A0ABR6Q1B7_9FLAO</name>
<evidence type="ECO:0000313" key="2">
    <source>
        <dbReference type="Proteomes" id="UP000587367"/>
    </source>
</evidence>
<protein>
    <recommendedName>
        <fullName evidence="3">SIR2-like domain-containing protein</fullName>
    </recommendedName>
</protein>
<sequence>MQSKFLNDVSLVREAINNDRLIVFAGAGVSKDSGIPLWGELIDEVKKYLNESTYESDALKIAQMLYNEKGEKEYNEILKKLIYKSFQRYNELHEVIFDLKPQHIITTNYDNCFEEVINVKGLPYSIVSKDIDLPYAKFKNLLIKYHGDFENHNIVFKEDDYLNFNKDHTLKEIFVKSLFSNKIILFIGYRVADVNLKILIKDIQYILKKHHQRAYLLNHNEEISESEIKYYENLGVNIIKLDKQSIIEKDNTNLSPTGKKVYSLIKYISTEFNINLYRNSITNIITDKILVNELYKSLNRFYYFRRLPKYIISNLYPINKNTNWESNGKFSGQYLITENNQLYDFLEKYEGCNDERYDKETLDNINYCITRLIASGFNYLVLNVNRKQMTTKNIDLTSKLKFDDSCDCINCSLDDYDFSSTLNKMNVYEITNQTTLWDDLVYSYGQYRVCDYYKSYISFKQIEIKANQLKVMEVSFLAKYNMKRLEIALMQNLFFNKYENKELRSILEESQKIDLEEELTRVKYFVDDEVYSFLKEIKDGIFIQKLCNDIDQEVVNISENLKKIEKGGFRSDNSVENLYTKTATLYAFLNDNFILGNGFSLIEYSFKKSLNTFIIAYYIGTLELDRDQRIFGLSHLKQFNSLLLTILIEKAEWKELHREIQERKLINIKIGEDSIIDIFNWILNFLKSPVGQYNNFSKNFSKNNIFNSYALKNKNFRNKQTRIFENICLIIAYFNFNSEQVTELFRNINIFIKYQDVNYLLKDSNIKYIVKNKYKIIDSEVLIEMLNILTENNIYNDEYLMINDALKQKKIKYTNDNFNVEYFDFYDRESTFVQFYNTLNKETKIKLKEKLKSYLQNNNNIEFYFFALQEKILTDKKTKEVYKSEIKEYLEQNNQNNSFKKNCVDFYILQYYFLVNTGIISKIDIDEEAIVEVRYKFLNSPQTFDIEKLNINWLKMFNWDIFLLNYAMCDTIFKKLESYLTENFDKELSEIYFKMLKHRNSIKIMKVGSEIGSNKN</sequence>
<evidence type="ECO:0000313" key="1">
    <source>
        <dbReference type="EMBL" id="MBB6330903.1"/>
    </source>
</evidence>
<dbReference type="SUPFAM" id="SSF52467">
    <property type="entry name" value="DHS-like NAD/FAD-binding domain"/>
    <property type="match status" value="1"/>
</dbReference>
<gene>
    <name evidence="1" type="ORF">HNP24_001853</name>
</gene>
<dbReference type="Gene3D" id="3.40.50.1220">
    <property type="entry name" value="TPP-binding domain"/>
    <property type="match status" value="1"/>
</dbReference>
<dbReference type="EMBL" id="JACHKS010000001">
    <property type="protein sequence ID" value="MBB6330903.1"/>
    <property type="molecule type" value="Genomic_DNA"/>
</dbReference>
<dbReference type="RefSeq" id="WP_184555378.1">
    <property type="nucleotide sequence ID" value="NZ_JACHKS010000001.1"/>
</dbReference>
<proteinExistence type="predicted"/>
<organism evidence="1 2">
    <name type="scientific">Chryseobacterium sediminis</name>
    <dbReference type="NCBI Taxonomy" id="1679494"/>
    <lineage>
        <taxon>Bacteria</taxon>
        <taxon>Pseudomonadati</taxon>
        <taxon>Bacteroidota</taxon>
        <taxon>Flavobacteriia</taxon>
        <taxon>Flavobacteriales</taxon>
        <taxon>Weeksellaceae</taxon>
        <taxon>Chryseobacterium group</taxon>
        <taxon>Chryseobacterium</taxon>
    </lineage>
</organism>
<accession>A0ABR6Q1B7</accession>
<reference evidence="1 2" key="1">
    <citation type="submission" date="2020-08" db="EMBL/GenBank/DDBJ databases">
        <title>Functional genomics of gut bacteria from endangered species of beetles.</title>
        <authorList>
            <person name="Carlos-Shanley C."/>
        </authorList>
    </citation>
    <scope>NUCLEOTIDE SEQUENCE [LARGE SCALE GENOMIC DNA]</scope>
    <source>
        <strain evidence="1 2">S00068</strain>
    </source>
</reference>
<dbReference type="Pfam" id="PF13289">
    <property type="entry name" value="SIR2_2"/>
    <property type="match status" value="1"/>
</dbReference>
<dbReference type="Proteomes" id="UP000587367">
    <property type="component" value="Unassembled WGS sequence"/>
</dbReference>
<evidence type="ECO:0008006" key="3">
    <source>
        <dbReference type="Google" id="ProtNLM"/>
    </source>
</evidence>